<keyword evidence="3" id="KW-0964">Secreted</keyword>
<dbReference type="SMART" id="SM00179">
    <property type="entry name" value="EGF_CA"/>
    <property type="match status" value="7"/>
</dbReference>
<dbReference type="AlphaFoldDB" id="A0AAY5EIM1"/>
<keyword evidence="4" id="KW-0272">Extracellular matrix</keyword>
<keyword evidence="7" id="KW-0677">Repeat</keyword>
<protein>
    <recommendedName>
        <fullName evidence="12">EGF-like domain-containing protein</fullName>
    </recommendedName>
</protein>
<dbReference type="InterPro" id="IPR000152">
    <property type="entry name" value="EGF-type_Asp/Asn_hydroxyl_site"/>
</dbReference>
<evidence type="ECO:0000313" key="14">
    <source>
        <dbReference type="Proteomes" id="UP000314983"/>
    </source>
</evidence>
<dbReference type="GO" id="GO:0005509">
    <property type="term" value="F:calcium ion binding"/>
    <property type="evidence" value="ECO:0007669"/>
    <property type="project" value="InterPro"/>
</dbReference>
<dbReference type="PROSITE" id="PS01187">
    <property type="entry name" value="EGF_CA"/>
    <property type="match status" value="3"/>
</dbReference>
<dbReference type="PANTHER" id="PTHR24034:SF158">
    <property type="entry name" value="FIBULIN 2"/>
    <property type="match status" value="1"/>
</dbReference>
<feature type="domain" description="EGF-like" evidence="12">
    <location>
        <begin position="246"/>
        <end position="284"/>
    </location>
</feature>
<reference evidence="13 14" key="1">
    <citation type="submission" date="2020-05" db="EMBL/GenBank/DDBJ databases">
        <title>Electrophorus electricus (electric eel) genome, fEleEle1, primary haplotype.</title>
        <authorList>
            <person name="Myers G."/>
            <person name="Meyer A."/>
            <person name="Fedrigo O."/>
            <person name="Formenti G."/>
            <person name="Rhie A."/>
            <person name="Tracey A."/>
            <person name="Sims Y."/>
            <person name="Jarvis E.D."/>
        </authorList>
    </citation>
    <scope>NUCLEOTIDE SEQUENCE [LARGE SCALE GENOMIC DNA]</scope>
</reference>
<dbReference type="FunFam" id="2.10.25.10:FF:000139">
    <property type="entry name" value="Fibulin-1"/>
    <property type="match status" value="1"/>
</dbReference>
<evidence type="ECO:0000256" key="2">
    <source>
        <dbReference type="ARBA" id="ARBA00006127"/>
    </source>
</evidence>
<sequence length="499" mass="55386">MYAVIHLSARSSACLSRWRVCAQGRAVCSGVCMSRSADAYLPLPPPDLNECVTNTHTCQHHERCVNTVGAFMCEKQMSCPSGYQLRNGVCEDVDECAVRSHDCEPGAECLNTVGSFHCKQRGCLGGFSQDPHGNCIDVDECVLCVTVSLCCVCYSISLCVDVNECAMGTHHCTESQVCHNLPGSYRCDCRSGYQYDSIRRLCVDVNECWRYPGRLCAQTCDNTVGSYQCSCTAGFSLAFDGKNCEDLNECDNNPCSQECANIYGSYQCYCRLGYYLKEDGHTCEDINECSQSIGNLCAFQCVNVPGSYQCACPPEGYSMSPNGRTCRDVDECATGTHNCTAAGQTCYNLPGSFRCLDFSCPDNYRRASDKRCERVSCSSWLECQSMPLRITYYQLSFQTNIVIPAQIFRIGPSPAYSGDNIVVSIPRGNEDGYFGTRRLNSFTGAVYLQRQPEGPRDFFIDVEMKLLRQGALSTFLARIYVFITVAHPIVDFYNKSRCF</sequence>
<dbReference type="Proteomes" id="UP000314983">
    <property type="component" value="Chromosome 20"/>
</dbReference>
<dbReference type="Gene3D" id="2.10.25.10">
    <property type="entry name" value="Laminin"/>
    <property type="match status" value="7"/>
</dbReference>
<keyword evidence="5 11" id="KW-0245">EGF-like domain</keyword>
<dbReference type="FunFam" id="2.10.25.10:FF:000010">
    <property type="entry name" value="Pro-epidermal growth factor"/>
    <property type="match status" value="1"/>
</dbReference>
<feature type="domain" description="EGF-like" evidence="12">
    <location>
        <begin position="285"/>
        <end position="327"/>
    </location>
</feature>
<dbReference type="SMART" id="SM00181">
    <property type="entry name" value="EGF"/>
    <property type="match status" value="7"/>
</dbReference>
<dbReference type="InterPro" id="IPR050751">
    <property type="entry name" value="ECM_structural_protein"/>
</dbReference>
<dbReference type="InterPro" id="IPR000742">
    <property type="entry name" value="EGF"/>
</dbReference>
<keyword evidence="10" id="KW-0325">Glycoprotein</keyword>
<dbReference type="GO" id="GO:0071944">
    <property type="term" value="C:cell periphery"/>
    <property type="evidence" value="ECO:0007669"/>
    <property type="project" value="UniProtKB-ARBA"/>
</dbReference>
<evidence type="ECO:0000313" key="13">
    <source>
        <dbReference type="Ensembl" id="ENSEEEP00000056815.1"/>
    </source>
</evidence>
<evidence type="ECO:0000256" key="4">
    <source>
        <dbReference type="ARBA" id="ARBA00022530"/>
    </source>
</evidence>
<evidence type="ECO:0000256" key="6">
    <source>
        <dbReference type="ARBA" id="ARBA00022729"/>
    </source>
</evidence>
<comment type="caution">
    <text evidence="11">Lacks conserved residue(s) required for the propagation of feature annotation.</text>
</comment>
<dbReference type="InterPro" id="IPR026823">
    <property type="entry name" value="cEGF"/>
</dbReference>
<dbReference type="Pfam" id="PF07645">
    <property type="entry name" value="EGF_CA"/>
    <property type="match status" value="5"/>
</dbReference>
<reference evidence="13" key="2">
    <citation type="submission" date="2025-08" db="UniProtKB">
        <authorList>
            <consortium name="Ensembl"/>
        </authorList>
    </citation>
    <scope>IDENTIFICATION</scope>
</reference>
<dbReference type="PROSITE" id="PS50026">
    <property type="entry name" value="EGF_3"/>
    <property type="match status" value="4"/>
</dbReference>
<keyword evidence="6" id="KW-0732">Signal</keyword>
<dbReference type="CDD" id="cd00054">
    <property type="entry name" value="EGF_CA"/>
    <property type="match status" value="3"/>
</dbReference>
<dbReference type="FunFam" id="2.10.25.10:FF:000078">
    <property type="entry name" value="Fibulin-1"/>
    <property type="match status" value="2"/>
</dbReference>
<accession>A0AAY5EIM1</accession>
<dbReference type="GO" id="GO:0030855">
    <property type="term" value="P:epithelial cell differentiation"/>
    <property type="evidence" value="ECO:0007669"/>
    <property type="project" value="UniProtKB-ARBA"/>
</dbReference>
<evidence type="ECO:0000256" key="11">
    <source>
        <dbReference type="PROSITE-ProRule" id="PRU00076"/>
    </source>
</evidence>
<feature type="domain" description="EGF-like" evidence="12">
    <location>
        <begin position="161"/>
        <end position="203"/>
    </location>
</feature>
<keyword evidence="9" id="KW-1015">Disulfide bond</keyword>
<comment type="subcellular location">
    <subcellularLocation>
        <location evidence="1">Secreted</location>
        <location evidence="1">Extracellular space</location>
        <location evidence="1">Extracellular matrix</location>
    </subcellularLocation>
</comment>
<comment type="similarity">
    <text evidence="2">Belongs to the fibulin family.</text>
</comment>
<dbReference type="GeneTree" id="ENSGT00940000156047"/>
<dbReference type="InterPro" id="IPR001881">
    <property type="entry name" value="EGF-like_Ca-bd_dom"/>
</dbReference>
<organism evidence="13 14">
    <name type="scientific">Electrophorus electricus</name>
    <name type="common">Electric eel</name>
    <name type="synonym">Gymnotus electricus</name>
    <dbReference type="NCBI Taxonomy" id="8005"/>
    <lineage>
        <taxon>Eukaryota</taxon>
        <taxon>Metazoa</taxon>
        <taxon>Chordata</taxon>
        <taxon>Craniata</taxon>
        <taxon>Vertebrata</taxon>
        <taxon>Euteleostomi</taxon>
        <taxon>Actinopterygii</taxon>
        <taxon>Neopterygii</taxon>
        <taxon>Teleostei</taxon>
        <taxon>Ostariophysi</taxon>
        <taxon>Gymnotiformes</taxon>
        <taxon>Gymnotoidei</taxon>
        <taxon>Gymnotidae</taxon>
        <taxon>Electrophorus</taxon>
    </lineage>
</organism>
<feature type="domain" description="EGF-like" evidence="12">
    <location>
        <begin position="204"/>
        <end position="245"/>
    </location>
</feature>
<dbReference type="InterPro" id="IPR018097">
    <property type="entry name" value="EGF_Ca-bd_CS"/>
</dbReference>
<dbReference type="SUPFAM" id="SSF57184">
    <property type="entry name" value="Growth factor receptor domain"/>
    <property type="match status" value="2"/>
</dbReference>
<keyword evidence="8" id="KW-0106">Calcium</keyword>
<dbReference type="SUPFAM" id="SSF57196">
    <property type="entry name" value="EGF/Laminin"/>
    <property type="match status" value="2"/>
</dbReference>
<dbReference type="FunFam" id="2.10.25.10:FF:000038">
    <property type="entry name" value="Fibrillin 2"/>
    <property type="match status" value="1"/>
</dbReference>
<dbReference type="PROSITE" id="PS01186">
    <property type="entry name" value="EGF_2"/>
    <property type="match status" value="3"/>
</dbReference>
<evidence type="ECO:0000256" key="10">
    <source>
        <dbReference type="ARBA" id="ARBA00023180"/>
    </source>
</evidence>
<evidence type="ECO:0000256" key="5">
    <source>
        <dbReference type="ARBA" id="ARBA00022536"/>
    </source>
</evidence>
<dbReference type="Pfam" id="PF12662">
    <property type="entry name" value="cEGF"/>
    <property type="match status" value="1"/>
</dbReference>
<name>A0AAY5EIM1_ELEEL</name>
<evidence type="ECO:0000256" key="9">
    <source>
        <dbReference type="ARBA" id="ARBA00023157"/>
    </source>
</evidence>
<evidence type="ECO:0000256" key="1">
    <source>
        <dbReference type="ARBA" id="ARBA00004498"/>
    </source>
</evidence>
<dbReference type="InterPro" id="IPR055088">
    <property type="entry name" value="Fibulin_C"/>
</dbReference>
<evidence type="ECO:0000256" key="7">
    <source>
        <dbReference type="ARBA" id="ARBA00022737"/>
    </source>
</evidence>
<dbReference type="InterPro" id="IPR049883">
    <property type="entry name" value="NOTCH1_EGF-like"/>
</dbReference>
<reference evidence="13" key="3">
    <citation type="submission" date="2025-09" db="UniProtKB">
        <authorList>
            <consortium name="Ensembl"/>
        </authorList>
    </citation>
    <scope>IDENTIFICATION</scope>
</reference>
<evidence type="ECO:0000256" key="3">
    <source>
        <dbReference type="ARBA" id="ARBA00022525"/>
    </source>
</evidence>
<proteinExistence type="inferred from homology"/>
<keyword evidence="14" id="KW-1185">Reference proteome</keyword>
<evidence type="ECO:0000256" key="8">
    <source>
        <dbReference type="ARBA" id="ARBA00022837"/>
    </source>
</evidence>
<dbReference type="InterPro" id="IPR009030">
    <property type="entry name" value="Growth_fac_rcpt_cys_sf"/>
</dbReference>
<dbReference type="PANTHER" id="PTHR24034">
    <property type="entry name" value="EGF-LIKE DOMAIN-CONTAINING PROTEIN"/>
    <property type="match status" value="1"/>
</dbReference>
<dbReference type="Pfam" id="PF22914">
    <property type="entry name" value="Fibulin_C"/>
    <property type="match status" value="1"/>
</dbReference>
<dbReference type="PROSITE" id="PS00010">
    <property type="entry name" value="ASX_HYDROXYL"/>
    <property type="match status" value="4"/>
</dbReference>
<evidence type="ECO:0000259" key="12">
    <source>
        <dbReference type="PROSITE" id="PS50026"/>
    </source>
</evidence>
<dbReference type="Ensembl" id="ENSEEET00000055240.1">
    <property type="protein sequence ID" value="ENSEEEP00000056815.1"/>
    <property type="gene ID" value="ENSEEEG00000006039.2"/>
</dbReference>